<dbReference type="InterPro" id="IPR003477">
    <property type="entry name" value="PemK-like"/>
</dbReference>
<dbReference type="GO" id="GO:0004521">
    <property type="term" value="F:RNA endonuclease activity"/>
    <property type="evidence" value="ECO:0007669"/>
    <property type="project" value="TreeGrafter"/>
</dbReference>
<dbReference type="GO" id="GO:0003677">
    <property type="term" value="F:DNA binding"/>
    <property type="evidence" value="ECO:0007669"/>
    <property type="project" value="InterPro"/>
</dbReference>
<dbReference type="SUPFAM" id="SSF50118">
    <property type="entry name" value="Cell growth inhibitor/plasmid maintenance toxic component"/>
    <property type="match status" value="1"/>
</dbReference>
<dbReference type="PANTHER" id="PTHR33988:SF1">
    <property type="entry name" value="ENDORIBONUCLEASE MAZF7-RELATED"/>
    <property type="match status" value="1"/>
</dbReference>
<sequence>MDFPKKGEIWLVSLEPVVGHEIGKTRPALVISNDRNNQFADTVTMLPITSKTEKIYPFEVLLLKEEA</sequence>
<proteinExistence type="predicted"/>
<dbReference type="PANTHER" id="PTHR33988">
    <property type="entry name" value="ENDORIBONUCLEASE MAZF-RELATED"/>
    <property type="match status" value="1"/>
</dbReference>
<protein>
    <submittedName>
        <fullName evidence="1">Uncharacterized protein</fullName>
    </submittedName>
</protein>
<gene>
    <name evidence="1" type="ORF">S06H3_25258</name>
</gene>
<evidence type="ECO:0000313" key="1">
    <source>
        <dbReference type="EMBL" id="GAI32142.1"/>
    </source>
</evidence>
<feature type="non-terminal residue" evidence="1">
    <location>
        <position position="67"/>
    </location>
</feature>
<name>X1MKI0_9ZZZZ</name>
<dbReference type="Gene3D" id="2.30.30.110">
    <property type="match status" value="1"/>
</dbReference>
<dbReference type="GO" id="GO:0016075">
    <property type="term" value="P:rRNA catabolic process"/>
    <property type="evidence" value="ECO:0007669"/>
    <property type="project" value="TreeGrafter"/>
</dbReference>
<dbReference type="Pfam" id="PF02452">
    <property type="entry name" value="PemK_toxin"/>
    <property type="match status" value="1"/>
</dbReference>
<dbReference type="GO" id="GO:0006402">
    <property type="term" value="P:mRNA catabolic process"/>
    <property type="evidence" value="ECO:0007669"/>
    <property type="project" value="TreeGrafter"/>
</dbReference>
<comment type="caution">
    <text evidence="1">The sequence shown here is derived from an EMBL/GenBank/DDBJ whole genome shotgun (WGS) entry which is preliminary data.</text>
</comment>
<dbReference type="EMBL" id="BARV01014533">
    <property type="protein sequence ID" value="GAI32142.1"/>
    <property type="molecule type" value="Genomic_DNA"/>
</dbReference>
<reference evidence="1" key="1">
    <citation type="journal article" date="2014" name="Front. Microbiol.">
        <title>High frequency of phylogenetically diverse reductive dehalogenase-homologous genes in deep subseafloor sedimentary metagenomes.</title>
        <authorList>
            <person name="Kawai M."/>
            <person name="Futagami T."/>
            <person name="Toyoda A."/>
            <person name="Takaki Y."/>
            <person name="Nishi S."/>
            <person name="Hori S."/>
            <person name="Arai W."/>
            <person name="Tsubouchi T."/>
            <person name="Morono Y."/>
            <person name="Uchiyama I."/>
            <person name="Ito T."/>
            <person name="Fujiyama A."/>
            <person name="Inagaki F."/>
            <person name="Takami H."/>
        </authorList>
    </citation>
    <scope>NUCLEOTIDE SEQUENCE</scope>
    <source>
        <strain evidence="1">Expedition CK06-06</strain>
    </source>
</reference>
<dbReference type="InterPro" id="IPR011067">
    <property type="entry name" value="Plasmid_toxin/cell-grow_inhib"/>
</dbReference>
<organism evidence="1">
    <name type="scientific">marine sediment metagenome</name>
    <dbReference type="NCBI Taxonomy" id="412755"/>
    <lineage>
        <taxon>unclassified sequences</taxon>
        <taxon>metagenomes</taxon>
        <taxon>ecological metagenomes</taxon>
    </lineage>
</organism>
<accession>X1MKI0</accession>
<dbReference type="PIRSF" id="PIRSF033490">
    <property type="entry name" value="MazF"/>
    <property type="match status" value="1"/>
</dbReference>
<dbReference type="AlphaFoldDB" id="X1MKI0"/>